<feature type="domain" description="Nudix hydrolase" evidence="2">
    <location>
        <begin position="2"/>
        <end position="131"/>
    </location>
</feature>
<dbReference type="InterPro" id="IPR020476">
    <property type="entry name" value="Nudix_hydrolase"/>
</dbReference>
<dbReference type="PRINTS" id="PR00502">
    <property type="entry name" value="NUDIXFAMILY"/>
</dbReference>
<dbReference type="RefSeq" id="WP_379289084.1">
    <property type="nucleotide sequence ID" value="NZ_JBHTIU010000047.1"/>
</dbReference>
<dbReference type="PANTHER" id="PTHR43736">
    <property type="entry name" value="ADP-RIBOSE PYROPHOSPHATASE"/>
    <property type="match status" value="1"/>
</dbReference>
<keyword evidence="4" id="KW-1185">Reference proteome</keyword>
<sequence length="132" mass="15260">MTLRPRVCAAIIRKNRILMVFHDHGDRSFWTFPGGAVEEGETLEEAVLREVKEEVKLNGRVERFLFEDTYSLGPDYCFLVSVDPEEEAQLGEDPELPPNEQVMKAVAWFTLEEMKHDRQVSKVIKCFNVAYP</sequence>
<dbReference type="PROSITE" id="PS51462">
    <property type="entry name" value="NUDIX"/>
    <property type="match status" value="1"/>
</dbReference>
<evidence type="ECO:0000256" key="1">
    <source>
        <dbReference type="ARBA" id="ARBA00022801"/>
    </source>
</evidence>
<keyword evidence="1" id="KW-0378">Hydrolase</keyword>
<dbReference type="SUPFAM" id="SSF55811">
    <property type="entry name" value="Nudix"/>
    <property type="match status" value="1"/>
</dbReference>
<evidence type="ECO:0000313" key="3">
    <source>
        <dbReference type="EMBL" id="MFD0870428.1"/>
    </source>
</evidence>
<name>A0ABW3DA89_9BACL</name>
<gene>
    <name evidence="3" type="ORF">ACFQ03_14830</name>
</gene>
<dbReference type="PANTHER" id="PTHR43736:SF2">
    <property type="entry name" value="MUTT_NUDIX FAMILY PROTEIN"/>
    <property type="match status" value="1"/>
</dbReference>
<dbReference type="EMBL" id="JBHTIU010000047">
    <property type="protein sequence ID" value="MFD0870428.1"/>
    <property type="molecule type" value="Genomic_DNA"/>
</dbReference>
<dbReference type="InterPro" id="IPR000086">
    <property type="entry name" value="NUDIX_hydrolase_dom"/>
</dbReference>
<dbReference type="InterPro" id="IPR015797">
    <property type="entry name" value="NUDIX_hydrolase-like_dom_sf"/>
</dbReference>
<comment type="caution">
    <text evidence="3">The sequence shown here is derived from an EMBL/GenBank/DDBJ whole genome shotgun (WGS) entry which is preliminary data.</text>
</comment>
<proteinExistence type="predicted"/>
<dbReference type="Proteomes" id="UP001597120">
    <property type="component" value="Unassembled WGS sequence"/>
</dbReference>
<dbReference type="Gene3D" id="3.90.79.10">
    <property type="entry name" value="Nucleoside Triphosphate Pyrophosphohydrolase"/>
    <property type="match status" value="1"/>
</dbReference>
<accession>A0ABW3DA89</accession>
<organism evidence="3 4">
    <name type="scientific">Paenibacillus residui</name>
    <dbReference type="NCBI Taxonomy" id="629724"/>
    <lineage>
        <taxon>Bacteria</taxon>
        <taxon>Bacillati</taxon>
        <taxon>Bacillota</taxon>
        <taxon>Bacilli</taxon>
        <taxon>Bacillales</taxon>
        <taxon>Paenibacillaceae</taxon>
        <taxon>Paenibacillus</taxon>
    </lineage>
</organism>
<protein>
    <submittedName>
        <fullName evidence="3">NUDIX domain-containing protein</fullName>
    </submittedName>
</protein>
<dbReference type="Pfam" id="PF00293">
    <property type="entry name" value="NUDIX"/>
    <property type="match status" value="1"/>
</dbReference>
<evidence type="ECO:0000259" key="2">
    <source>
        <dbReference type="PROSITE" id="PS51462"/>
    </source>
</evidence>
<evidence type="ECO:0000313" key="4">
    <source>
        <dbReference type="Proteomes" id="UP001597120"/>
    </source>
</evidence>
<reference evidence="4" key="1">
    <citation type="journal article" date="2019" name="Int. J. Syst. Evol. Microbiol.">
        <title>The Global Catalogue of Microorganisms (GCM) 10K type strain sequencing project: providing services to taxonomists for standard genome sequencing and annotation.</title>
        <authorList>
            <consortium name="The Broad Institute Genomics Platform"/>
            <consortium name="The Broad Institute Genome Sequencing Center for Infectious Disease"/>
            <person name="Wu L."/>
            <person name="Ma J."/>
        </authorList>
    </citation>
    <scope>NUCLEOTIDE SEQUENCE [LARGE SCALE GENOMIC DNA]</scope>
    <source>
        <strain evidence="4">CCUG 57263</strain>
    </source>
</reference>